<dbReference type="Pfam" id="PF06791">
    <property type="entry name" value="TMP_2"/>
    <property type="match status" value="1"/>
</dbReference>
<gene>
    <name evidence="6" type="ORF">GBZ48_31520</name>
</gene>
<comment type="similarity">
    <text evidence="1">Belongs to the virb1 family.</text>
</comment>
<dbReference type="PANTHER" id="PTHR34491">
    <property type="entry name" value="A-TYPE INCLUSION PROTEIN, PUTATIVE-RELATED"/>
    <property type="match status" value="1"/>
</dbReference>
<evidence type="ECO:0000259" key="5">
    <source>
        <dbReference type="Pfam" id="PF06791"/>
    </source>
</evidence>
<sequence length="2944" mass="307940">MAEEKIASLTVDGSGALSTLDQIDARMESVGDKVETNARRLASYGKEFATIARSLGVYTDSFEKVKRVQEAAQRAVDAGRISQEQANRITGEAKLRYDETARAAKAAADAQVQAATEQARASAALAQGLEQVRRQYDPAYAAAAKYKDEVDRVSKIMEAAGVTGHEYAATLQAVANALDPVTRAERQRAEETARAAETQTQAQAALADELDRVRTRYDASYAEVKRYVEEMNRVTRVLELANVAEQERARILGEVAAAYDPMIRAEQERSDAEQRAQQQAERATQEMIERERATQRAADAQERFNKLLGVSTGAPKSSAARSASTFEDADQEAQALQRLIDKLDPAAAAQRRFAEQQKQLDEALAGKKIDDTQHARLTKSLNDQRDAFTGAARSATAHTRALQILSPQLSDIAVQAYSGTSALTILVQQGPQIFDGLMAAGKEAIVAAGRFALVAAPVLAIGAALGVLAYGAARFNSDMREFDRTAQATGNAAGVMSGQFADFSDQIAATAGVSQASAREMITAFAGTGRIGAGIMSDLTKATKDWALLTGRDTDEASADLAKLFSDPAKAVDELTSRYGLFDAAQARVIKNYQAQGNLERAQQLLLQGLENRAAGAAEKLGAIEQGWRNLKKFASNAVDELARQEQGPSRQEQIQRLQWSLNGSGGYLTTAGRRADEDELARLEQLERDDSIQGWANGVRAEFVRVSHSMDEFARSVDPVMAAQEALENRTKQVARAEELGAVSKQEAIRLLELYRRQLVETLNPAQAFAEETERQARVMEAAAGRAREFEQQRQQILKQRGAKPGDSLTATETATTNATLDRKYAAEATDRHRTAQEAIIDARALATATASLSQPAIIAAQAQATFFKVLRETSDWKKADQAERDAYEKGMIEWSAQVDASVKSSELAVAAARRLAAAQAQGGDIATAVAQAQNVYADQVARGVDPVRALALANADLQKSLAALSGQQAAWNRDLAEQIAAASRLADAEGVSAAAVAEATIQNKVRAQVLKEGVSAESDRARAIEAGTRALEAQNAVGRVNATIRQGNRDLALARAEYELLGASNAERERGVAILRATQEVQDSADWQAVPQASRDAWVAQAGAVAEYQARVADATETSRNFASAIATGFEDALLSGAKLTDTLKSLAKDIEKVFLRGFVTKPLETWVQGTMTKLLSPTPVGDSAVAPVKAADPGGNLARFQELASRAGASPVPVLVTNASGFAGLSATNATPLPVAVKSAAGLEGMADQIAGKYGLDANLFKAVITRESSWDPNAVNPRTGAAGLGQVMPANWKAYGITNPADPAQNLDAAARILKEHLDRAGGDVSKALSTYSGHIKTSGDAYVSAVMATKGAYDRGTTAMETAGRATTGVSDAQERALQVQLDAIEAQRSATDSTQTLTATQQSWVDSALGMTSATKDASSVIEVQSRAVSHIGEGAISAADGLTQAGDSATKFGDAATDGADTFLGGIQKLLGGAGDWVSGLFGSSSSSSGSGQQQRVIRNADGSTSFAPASQGAGGSWLDTKVFGSGETARPDASFVGPMPQQSGIAGWNPSWGQVLQGVGGVASGAMMATQKGATTGQQIGGGLTAAGGIVSLIPGGQIVGGVMMAAGALLSAVSGAKDRGEKYSISHITLQGNGKYALGAYAQDNDGDPTRFNADASKVAKGLNDIIARLGLTATAQDSYIDSKNKSAEQAALDLLKSMKSGVPEVAYALAHESAVSLEDMLSHLEFANSFDTQVKALRSSISDLFSQFQTGVSSANTFGKSLLDVIDNAQTVFKVSSGAKLPGFATGTLSAPSGYAVVGEEGPEVVRLAGGERIWDARQSAAMLSQMGRRGDNTLIHLRGSDELAAVRRALGTAGTINPTTGLLAFEDGDGNGGGGPGDGGGTASGHGGENAAHGEVSSSTADRDSAYGGGWGDSHGGGGGGLVDTISGWVSTVTGWMAAVAGWQADTTENTQAQTEALAAVAGLTPTAVAAALSATAQVAGTGLTGMLEALTGEKGTAAAVSHDYGDQTSAVAGTAGTIGERAMAAGGGRGGFWQSTTSAAEIDSTLAALAAALKADPTGKLTNEMVGSARVGDPGSGGISVQELADNPSWILRNEVGDPALALKELDTAAQQLLASTGAIPEVLQRALDGANARAAAVGIPTATAARQVQEEQARQKAEALQQKFDAVGLVKERVAELNGIVASLGNNTFSPIGKDFDALAADMRKAADAYVAAGQAVPDGLFGAMKQMEALGAARKRLLDEVAGVTIETSPEEQKVEQLRGKWSNTATDLVKAFAAVGIVGTELAAKLNEGFGNALKKEQKSYSDGLDTAYRKAKGEEGYDSAVALIDGYKTSLKDVNALWPEGTERTAQLGKVTGTLTANMEGLVKSGSITSTSLRQIISAFADTPAVVDAATAALKKLDDATAEAARSFNAGVDSRMHAALGNSRGSGLITLDEQQRQELKTAQEAGRDTTQLQQVQAAERASQAFQLAQQDILGAYDQQISAQQDVITALQDGAVAAATVARQFRQAFDSLALTDSSPLSDLERLKEARRQFETAFSTATSTTASDAERTAAQTQLQQLGPQLVQLARAYYATSDSQDYQRVRAVFDQLGTLTGSTGGETPEKQLEAAQNTLKELQRQRADAAAIGQRQYGALSDLKNVLDQSYAYWQATLGPLLNRTGGTDTRPHYAAPAAVQTAWDGLSSGQQTGIARAMGWTGNLDDAFNIWLATDKGRASTFESYTQQVAGGLHFSASDRVMTAWDALTAAQQADAAHEAGYQGGVDAGLNAWAALGHGSALEAAILAKAKAAGIPGFARGTLNTPPGAVWVGEQGPELLWQGGGAAVASSADSLRIASSFTAANDRLPPGIADLRPSTGMSEAALRNLTAEISRSRAEARQDTRTITTTMVEMMEKQIGVLREENAELRRRVDKQGQELRIALSSPNYVTKGK</sequence>
<dbReference type="CDD" id="cd00254">
    <property type="entry name" value="LT-like"/>
    <property type="match status" value="1"/>
</dbReference>
<name>A0ABX2KME2_9PROT</name>
<evidence type="ECO:0000256" key="3">
    <source>
        <dbReference type="SAM" id="MobiDB-lite"/>
    </source>
</evidence>
<keyword evidence="2" id="KW-0175">Coiled coil</keyword>
<evidence type="ECO:0000259" key="4">
    <source>
        <dbReference type="Pfam" id="PF01464"/>
    </source>
</evidence>
<dbReference type="Pfam" id="PF01464">
    <property type="entry name" value="SLT"/>
    <property type="match status" value="1"/>
</dbReference>
<dbReference type="InterPro" id="IPR008258">
    <property type="entry name" value="Transglycosylase_SLT_dom_1"/>
</dbReference>
<dbReference type="PANTHER" id="PTHR34491:SF156">
    <property type="entry name" value="KINESIN MOTOR DOMAIN-CONTAINING PROTEIN"/>
    <property type="match status" value="1"/>
</dbReference>
<keyword evidence="7" id="KW-1185">Reference proteome</keyword>
<feature type="coiled-coil region" evidence="2">
    <location>
        <begin position="2614"/>
        <end position="2641"/>
    </location>
</feature>
<evidence type="ECO:0000313" key="7">
    <source>
        <dbReference type="Proteomes" id="UP000605086"/>
    </source>
</evidence>
<feature type="domain" description="Transglycosylase SLT" evidence="4">
    <location>
        <begin position="1251"/>
        <end position="1337"/>
    </location>
</feature>
<evidence type="ECO:0000313" key="6">
    <source>
        <dbReference type="EMBL" id="NUB03747.1"/>
    </source>
</evidence>
<evidence type="ECO:0000256" key="2">
    <source>
        <dbReference type="SAM" id="Coils"/>
    </source>
</evidence>
<feature type="domain" description="Bacteriophage tail tape measure N-terminal" evidence="5">
    <location>
        <begin position="390"/>
        <end position="591"/>
    </location>
</feature>
<protein>
    <submittedName>
        <fullName evidence="6">Transglycosylase SLT domain-containing protein</fullName>
    </submittedName>
</protein>
<accession>A0ABX2KME2</accession>
<feature type="coiled-coil region" evidence="2">
    <location>
        <begin position="2902"/>
        <end position="2929"/>
    </location>
</feature>
<dbReference type="EMBL" id="WHOS01000073">
    <property type="protein sequence ID" value="NUB03747.1"/>
    <property type="molecule type" value="Genomic_DNA"/>
</dbReference>
<feature type="region of interest" description="Disordered" evidence="3">
    <location>
        <begin position="308"/>
        <end position="328"/>
    </location>
</feature>
<reference evidence="6 7" key="1">
    <citation type="submission" date="2019-10" db="EMBL/GenBank/DDBJ databases">
        <title>Genome sequence of Azospirillum melinis.</title>
        <authorList>
            <person name="Ambrosini A."/>
            <person name="Sant'Anna F.H."/>
            <person name="Cassan F.D."/>
            <person name="Souza E.M."/>
            <person name="Passaglia L.M.P."/>
        </authorList>
    </citation>
    <scope>NUCLEOTIDE SEQUENCE [LARGE SCALE GENOMIC DNA]</scope>
    <source>
        <strain evidence="6 7">TMCY0552</strain>
    </source>
</reference>
<evidence type="ECO:0000256" key="1">
    <source>
        <dbReference type="ARBA" id="ARBA00009387"/>
    </source>
</evidence>
<dbReference type="SUPFAM" id="SSF53955">
    <property type="entry name" value="Lysozyme-like"/>
    <property type="match status" value="1"/>
</dbReference>
<dbReference type="Proteomes" id="UP000605086">
    <property type="component" value="Unassembled WGS sequence"/>
</dbReference>
<dbReference type="InterPro" id="IPR009628">
    <property type="entry name" value="Phage_tape_measure_N"/>
</dbReference>
<dbReference type="RefSeq" id="WP_174474618.1">
    <property type="nucleotide sequence ID" value="NZ_JAGINN010000033.1"/>
</dbReference>
<comment type="caution">
    <text evidence="6">The sequence shown here is derived from an EMBL/GenBank/DDBJ whole genome shotgun (WGS) entry which is preliminary data.</text>
</comment>
<organism evidence="6 7">
    <name type="scientific">Azospirillum melinis</name>
    <dbReference type="NCBI Taxonomy" id="328839"/>
    <lineage>
        <taxon>Bacteria</taxon>
        <taxon>Pseudomonadati</taxon>
        <taxon>Pseudomonadota</taxon>
        <taxon>Alphaproteobacteria</taxon>
        <taxon>Rhodospirillales</taxon>
        <taxon>Azospirillaceae</taxon>
        <taxon>Azospirillum</taxon>
    </lineage>
</organism>
<feature type="region of interest" description="Disordered" evidence="3">
    <location>
        <begin position="1876"/>
        <end position="1924"/>
    </location>
</feature>
<feature type="region of interest" description="Disordered" evidence="3">
    <location>
        <begin position="1511"/>
        <end position="1531"/>
    </location>
</feature>
<dbReference type="Gene3D" id="1.10.530.10">
    <property type="match status" value="1"/>
</dbReference>
<feature type="region of interest" description="Disordered" evidence="3">
    <location>
        <begin position="266"/>
        <end position="287"/>
    </location>
</feature>
<dbReference type="InterPro" id="IPR023346">
    <property type="entry name" value="Lysozyme-like_dom_sf"/>
</dbReference>
<feature type="compositionally biased region" description="Gly residues" evidence="3">
    <location>
        <begin position="1881"/>
        <end position="1899"/>
    </location>
</feature>
<proteinExistence type="inferred from homology"/>